<evidence type="ECO:0000256" key="1">
    <source>
        <dbReference type="SAM" id="Phobius"/>
    </source>
</evidence>
<evidence type="ECO:0000313" key="2">
    <source>
        <dbReference type="EMBL" id="MCS3921975.1"/>
    </source>
</evidence>
<dbReference type="Proteomes" id="UP001140258">
    <property type="component" value="Unassembled WGS sequence"/>
</dbReference>
<evidence type="ECO:0000313" key="3">
    <source>
        <dbReference type="Proteomes" id="UP001140258"/>
    </source>
</evidence>
<organism evidence="2 3">
    <name type="scientific">Methanococcus voltae PS</name>
    <dbReference type="NCBI Taxonomy" id="523842"/>
    <lineage>
        <taxon>Archaea</taxon>
        <taxon>Methanobacteriati</taxon>
        <taxon>Methanobacteriota</taxon>
        <taxon>Methanomada group</taxon>
        <taxon>Methanococci</taxon>
        <taxon>Methanococcales</taxon>
        <taxon>Methanococcaceae</taxon>
        <taxon>Methanococcus</taxon>
    </lineage>
</organism>
<reference evidence="2" key="1">
    <citation type="submission" date="2022-08" db="EMBL/GenBank/DDBJ databases">
        <title>Genomic Encyclopedia of Type Strains, Phase V (KMG-V): Genome sequencing to study the core and pangenomes of soil and plant-associated prokaryotes.</title>
        <authorList>
            <person name="Whitman W."/>
        </authorList>
    </citation>
    <scope>NUCLEOTIDE SEQUENCE</scope>
    <source>
        <strain evidence="2">PS</strain>
    </source>
</reference>
<keyword evidence="1" id="KW-0812">Transmembrane</keyword>
<comment type="caution">
    <text evidence="2">The sequence shown here is derived from an EMBL/GenBank/DDBJ whole genome shotgun (WGS) entry which is preliminary data.</text>
</comment>
<keyword evidence="1" id="KW-1133">Transmembrane helix</keyword>
<feature type="transmembrane region" description="Helical" evidence="1">
    <location>
        <begin position="12"/>
        <end position="43"/>
    </location>
</feature>
<dbReference type="EMBL" id="JANUCQ010000002">
    <property type="protein sequence ID" value="MCS3921975.1"/>
    <property type="molecule type" value="Genomic_DNA"/>
</dbReference>
<protein>
    <submittedName>
        <fullName evidence="2">Uncharacterized protein</fullName>
    </submittedName>
</protein>
<proteinExistence type="predicted"/>
<gene>
    <name evidence="2" type="ORF">M2325_000660</name>
</gene>
<keyword evidence="3" id="KW-1185">Reference proteome</keyword>
<sequence length="60" mass="7044">MKKEYKLIGILAFLFILIFTFQNTAIFQIAQIGVIGVLFYFLILNNESYDTEVDYDEIEN</sequence>
<dbReference type="RefSeq" id="WP_259051005.1">
    <property type="nucleotide sequence ID" value="NZ_JANUCQ010000002.1"/>
</dbReference>
<keyword evidence="1" id="KW-0472">Membrane</keyword>
<accession>A0ABT2EVV3</accession>
<name>A0ABT2EVV3_METVO</name>